<dbReference type="Pfam" id="PF23240">
    <property type="entry name" value="HAT_PRP39_N"/>
    <property type="match status" value="1"/>
</dbReference>
<dbReference type="Gene3D" id="1.25.40.10">
    <property type="entry name" value="Tetratricopeptide repeat domain"/>
    <property type="match status" value="1"/>
</dbReference>
<dbReference type="GO" id="GO:0005685">
    <property type="term" value="C:U1 snRNP"/>
    <property type="evidence" value="ECO:0007669"/>
    <property type="project" value="TreeGrafter"/>
</dbReference>
<dbReference type="Proteomes" id="UP000673691">
    <property type="component" value="Unassembled WGS sequence"/>
</dbReference>
<gene>
    <name evidence="8" type="ORF">BJ554DRAFT_8165</name>
</gene>
<dbReference type="InterPro" id="IPR011990">
    <property type="entry name" value="TPR-like_helical_dom_sf"/>
</dbReference>
<keyword evidence="3" id="KW-0677">Repeat</keyword>
<evidence type="ECO:0000256" key="1">
    <source>
        <dbReference type="ARBA" id="ARBA00004123"/>
    </source>
</evidence>
<dbReference type="SMART" id="SM00386">
    <property type="entry name" value="HAT"/>
    <property type="match status" value="3"/>
</dbReference>
<evidence type="ECO:0000256" key="6">
    <source>
        <dbReference type="ARBA" id="ARBA00038019"/>
    </source>
</evidence>
<comment type="caution">
    <text evidence="8">The sequence shown here is derived from an EMBL/GenBank/DDBJ whole genome shotgun (WGS) entry which is preliminary data.</text>
</comment>
<evidence type="ECO:0000256" key="7">
    <source>
        <dbReference type="SAM" id="MobiDB-lite"/>
    </source>
</evidence>
<evidence type="ECO:0000256" key="4">
    <source>
        <dbReference type="ARBA" id="ARBA00023187"/>
    </source>
</evidence>
<proteinExistence type="inferred from homology"/>
<keyword evidence="2" id="KW-0507">mRNA processing</keyword>
<name>A0A8H8DJA2_9FUNG</name>
<dbReference type="Pfam" id="PF23241">
    <property type="entry name" value="HAT_PRP39_C"/>
    <property type="match status" value="1"/>
</dbReference>
<comment type="subcellular location">
    <subcellularLocation>
        <location evidence="1">Nucleus</location>
    </subcellularLocation>
</comment>
<organism evidence="8 9">
    <name type="scientific">Olpidium bornovanus</name>
    <dbReference type="NCBI Taxonomy" id="278681"/>
    <lineage>
        <taxon>Eukaryota</taxon>
        <taxon>Fungi</taxon>
        <taxon>Fungi incertae sedis</taxon>
        <taxon>Olpidiomycota</taxon>
        <taxon>Olpidiomycotina</taxon>
        <taxon>Olpidiomycetes</taxon>
        <taxon>Olpidiales</taxon>
        <taxon>Olpidiaceae</taxon>
        <taxon>Olpidium</taxon>
    </lineage>
</organism>
<evidence type="ECO:0000313" key="9">
    <source>
        <dbReference type="Proteomes" id="UP000673691"/>
    </source>
</evidence>
<dbReference type="FunFam" id="1.25.40.10:FF:000064">
    <property type="entry name" value="Putative pre-mrna-processing factor 39"/>
    <property type="match status" value="1"/>
</dbReference>
<evidence type="ECO:0000256" key="5">
    <source>
        <dbReference type="ARBA" id="ARBA00023242"/>
    </source>
</evidence>
<keyword evidence="9" id="KW-1185">Reference proteome</keyword>
<dbReference type="EMBL" id="JAEFCI010006177">
    <property type="protein sequence ID" value="KAG5459862.1"/>
    <property type="molecule type" value="Genomic_DNA"/>
</dbReference>
<dbReference type="GO" id="GO:0000395">
    <property type="term" value="P:mRNA 5'-splice site recognition"/>
    <property type="evidence" value="ECO:0007669"/>
    <property type="project" value="TreeGrafter"/>
</dbReference>
<dbReference type="PANTHER" id="PTHR17204:SF5">
    <property type="entry name" value="PRE-MRNA-PROCESSING FACTOR 39"/>
    <property type="match status" value="1"/>
</dbReference>
<dbReference type="GO" id="GO:0071004">
    <property type="term" value="C:U2-type prespliceosome"/>
    <property type="evidence" value="ECO:0007669"/>
    <property type="project" value="TreeGrafter"/>
</dbReference>
<dbReference type="SUPFAM" id="SSF48452">
    <property type="entry name" value="TPR-like"/>
    <property type="match status" value="1"/>
</dbReference>
<evidence type="ECO:0000256" key="3">
    <source>
        <dbReference type="ARBA" id="ARBA00022737"/>
    </source>
</evidence>
<sequence>MEVAQGEGESTPPGGGGAGGSGKKKKGRETAPRRSAVSQRRRKGDAAAARGARTILDPLPRRWVARLTYSVPFSARRSDTVSQVADGVPAQPLKAEPPADYTGEAAAPVDPAASALKQCWDAVNSNPDDFAAWEALIRCVESVPNGLNHETPAQYQSSLHEAYDRFLARFPLCFGYWKKYADDELAFSGPEAAEKTFERGVAAVFNSVDLWTQYCSFKMEHFRDDVEGIRQLFQRGAECVGLDFLAHLFWDKYIEFEESQGENSLVLPVLERIIRIPMHQYARFFEKYTHVYSARPLAEVIGAEQLAAIEAQVREAAPDKVHYGVRLDVRRCVPSDAEIDQQVRLRVHEIKSEIYTRTQAETLKRWPYESEIKRPYFHVRPMDEAQLANWVKYLEFEETNAVEKQAEMANAATAADGTAPVVDEFDSKADRVEV</sequence>
<feature type="region of interest" description="Disordered" evidence="7">
    <location>
        <begin position="1"/>
        <end position="53"/>
    </location>
</feature>
<keyword evidence="5" id="KW-0539">Nucleus</keyword>
<dbReference type="GO" id="GO:0000243">
    <property type="term" value="C:commitment complex"/>
    <property type="evidence" value="ECO:0007669"/>
    <property type="project" value="TreeGrafter"/>
</dbReference>
<accession>A0A8H8DJA2</accession>
<dbReference type="AlphaFoldDB" id="A0A8H8DJA2"/>
<feature type="non-terminal residue" evidence="8">
    <location>
        <position position="434"/>
    </location>
</feature>
<dbReference type="InterPro" id="IPR003107">
    <property type="entry name" value="HAT"/>
</dbReference>
<reference evidence="8 9" key="1">
    <citation type="journal article" name="Sci. Rep.">
        <title>Genome-scale phylogenetic analyses confirm Olpidium as the closest living zoosporic fungus to the non-flagellated, terrestrial fungi.</title>
        <authorList>
            <person name="Chang Y."/>
            <person name="Rochon D."/>
            <person name="Sekimoto S."/>
            <person name="Wang Y."/>
            <person name="Chovatia M."/>
            <person name="Sandor L."/>
            <person name="Salamov A."/>
            <person name="Grigoriev I.V."/>
            <person name="Stajich J.E."/>
            <person name="Spatafora J.W."/>
        </authorList>
    </citation>
    <scope>NUCLEOTIDE SEQUENCE [LARGE SCALE GENOMIC DNA]</scope>
    <source>
        <strain evidence="8">S191</strain>
    </source>
</reference>
<dbReference type="GO" id="GO:0030627">
    <property type="term" value="F:pre-mRNA 5'-splice site binding"/>
    <property type="evidence" value="ECO:0007669"/>
    <property type="project" value="TreeGrafter"/>
</dbReference>
<evidence type="ECO:0000313" key="8">
    <source>
        <dbReference type="EMBL" id="KAG5459862.1"/>
    </source>
</evidence>
<keyword evidence="4" id="KW-0508">mRNA splicing</keyword>
<dbReference type="InterPro" id="IPR059164">
    <property type="entry name" value="HAT_PRP39_C"/>
</dbReference>
<dbReference type="PANTHER" id="PTHR17204">
    <property type="entry name" value="PRE-MRNA PROCESSING PROTEIN PRP39-RELATED"/>
    <property type="match status" value="1"/>
</dbReference>
<comment type="similarity">
    <text evidence="6">Belongs to the PRP39 family.</text>
</comment>
<dbReference type="OrthoDB" id="10265668at2759"/>
<feature type="compositionally biased region" description="Low complexity" evidence="7">
    <location>
        <begin position="1"/>
        <end position="12"/>
    </location>
</feature>
<protein>
    <submittedName>
        <fullName evidence="8">Uncharacterized protein</fullName>
    </submittedName>
</protein>
<evidence type="ECO:0000256" key="2">
    <source>
        <dbReference type="ARBA" id="ARBA00022664"/>
    </source>
</evidence>